<evidence type="ECO:0000313" key="2">
    <source>
        <dbReference type="EMBL" id="MBK0419913.1"/>
    </source>
</evidence>
<dbReference type="RefSeq" id="WP_200116047.1">
    <property type="nucleotide sequence ID" value="NZ_JAEHOH010000019.1"/>
</dbReference>
<evidence type="ECO:0000256" key="1">
    <source>
        <dbReference type="SAM" id="MobiDB-lite"/>
    </source>
</evidence>
<comment type="caution">
    <text evidence="2">The sequence shown here is derived from an EMBL/GenBank/DDBJ whole genome shotgun (WGS) entry which is preliminary data.</text>
</comment>
<accession>A0A934UW53</accession>
<proteinExistence type="predicted"/>
<feature type="region of interest" description="Disordered" evidence="1">
    <location>
        <begin position="107"/>
        <end position="145"/>
    </location>
</feature>
<protein>
    <submittedName>
        <fullName evidence="2">Uncharacterized protein</fullName>
    </submittedName>
</protein>
<dbReference type="EMBL" id="JAEHOH010000019">
    <property type="protein sequence ID" value="MBK0419913.1"/>
    <property type="molecule type" value="Genomic_DNA"/>
</dbReference>
<name>A0A934UW53_9MICO</name>
<evidence type="ECO:0000313" key="3">
    <source>
        <dbReference type="Proteomes" id="UP000608530"/>
    </source>
</evidence>
<dbReference type="AlphaFoldDB" id="A0A934UW53"/>
<gene>
    <name evidence="2" type="ORF">JD276_12815</name>
</gene>
<dbReference type="Pfam" id="PF21848">
    <property type="entry name" value="DUF6907"/>
    <property type="match status" value="1"/>
</dbReference>
<dbReference type="Proteomes" id="UP000608530">
    <property type="component" value="Unassembled WGS sequence"/>
</dbReference>
<dbReference type="InterPro" id="IPR054202">
    <property type="entry name" value="DUF6907"/>
</dbReference>
<sequence>MPRVRPSWQRHLCPPWCTVVHTEQDHPDDRTHRDDGVALSVVARRRTFVDSTLVERTEERTLILGRWQRDGDRRRWFFLGDDEGLELELDEASFVRLIHSMSALATEAPTDVDGHPSATKDGQPGADESEGDPPAAWREGPSSAF</sequence>
<reference evidence="2" key="1">
    <citation type="submission" date="2020-12" db="EMBL/GenBank/DDBJ databases">
        <title>Leucobacter sp. CAS1, isolated from Chromium sludge.</title>
        <authorList>
            <person name="Xu Z."/>
        </authorList>
    </citation>
    <scope>NUCLEOTIDE SEQUENCE</scope>
    <source>
        <strain evidence="2">CSA1</strain>
    </source>
</reference>
<organism evidence="2 3">
    <name type="scientific">Leucobacter chromiisoli</name>
    <dbReference type="NCBI Taxonomy" id="2796471"/>
    <lineage>
        <taxon>Bacteria</taxon>
        <taxon>Bacillati</taxon>
        <taxon>Actinomycetota</taxon>
        <taxon>Actinomycetes</taxon>
        <taxon>Micrococcales</taxon>
        <taxon>Microbacteriaceae</taxon>
        <taxon>Leucobacter</taxon>
    </lineage>
</organism>
<keyword evidence="3" id="KW-1185">Reference proteome</keyword>